<comment type="cofactor">
    <cofactor evidence="2">
        <name>[4Fe-4S] cluster</name>
        <dbReference type="ChEBI" id="CHEBI:49883"/>
    </cofactor>
</comment>
<dbReference type="PANTHER" id="PTHR24421">
    <property type="entry name" value="NITRATE/NITRITE SENSOR PROTEIN NARX-RELATED"/>
    <property type="match status" value="1"/>
</dbReference>
<evidence type="ECO:0000256" key="13">
    <source>
        <dbReference type="ARBA" id="ARBA00022840"/>
    </source>
</evidence>
<evidence type="ECO:0000256" key="3">
    <source>
        <dbReference type="ARBA" id="ARBA00004496"/>
    </source>
</evidence>
<dbReference type="GO" id="GO:0005524">
    <property type="term" value="F:ATP binding"/>
    <property type="evidence" value="ECO:0007669"/>
    <property type="project" value="UniProtKB-KW"/>
</dbReference>
<keyword evidence="12 22" id="KW-0418">Kinase</keyword>
<comment type="catalytic activity">
    <reaction evidence="1">
        <text>ATP + protein L-histidine = ADP + protein N-phospho-L-histidine.</text>
        <dbReference type="EC" id="2.7.13.3"/>
    </reaction>
</comment>
<evidence type="ECO:0000256" key="6">
    <source>
        <dbReference type="ARBA" id="ARBA00022485"/>
    </source>
</evidence>
<dbReference type="Pfam" id="PF02518">
    <property type="entry name" value="HATPase_c"/>
    <property type="match status" value="1"/>
</dbReference>
<feature type="transmembrane region" description="Helical" evidence="20">
    <location>
        <begin position="153"/>
        <end position="171"/>
    </location>
</feature>
<evidence type="ECO:0000256" key="16">
    <source>
        <dbReference type="ARBA" id="ARBA00023014"/>
    </source>
</evidence>
<organism evidence="22 23">
    <name type="scientific">Phytoactinopolyspora alkaliphila</name>
    <dbReference type="NCBI Taxonomy" id="1783498"/>
    <lineage>
        <taxon>Bacteria</taxon>
        <taxon>Bacillati</taxon>
        <taxon>Actinomycetota</taxon>
        <taxon>Actinomycetes</taxon>
        <taxon>Jiangellales</taxon>
        <taxon>Jiangellaceae</taxon>
        <taxon>Phytoactinopolyspora</taxon>
    </lineage>
</organism>
<keyword evidence="13" id="KW-0067">ATP-binding</keyword>
<evidence type="ECO:0000256" key="7">
    <source>
        <dbReference type="ARBA" id="ARBA00022490"/>
    </source>
</evidence>
<evidence type="ECO:0000256" key="19">
    <source>
        <dbReference type="SAM" id="MobiDB-lite"/>
    </source>
</evidence>
<comment type="subcellular location">
    <subcellularLocation>
        <location evidence="3">Cytoplasm</location>
    </subcellularLocation>
</comment>
<evidence type="ECO:0000256" key="11">
    <source>
        <dbReference type="ARBA" id="ARBA00022741"/>
    </source>
</evidence>
<dbReference type="InterPro" id="IPR005467">
    <property type="entry name" value="His_kinase_dom"/>
</dbReference>
<evidence type="ECO:0000256" key="15">
    <source>
        <dbReference type="ARBA" id="ARBA00023012"/>
    </source>
</evidence>
<evidence type="ECO:0000256" key="18">
    <source>
        <dbReference type="ARBA" id="ARBA00030800"/>
    </source>
</evidence>
<dbReference type="GO" id="GO:0016020">
    <property type="term" value="C:membrane"/>
    <property type="evidence" value="ECO:0007669"/>
    <property type="project" value="InterPro"/>
</dbReference>
<dbReference type="InterPro" id="IPR004358">
    <property type="entry name" value="Sig_transdc_His_kin-like_C"/>
</dbReference>
<keyword evidence="10" id="KW-0479">Metal-binding</keyword>
<keyword evidence="7" id="KW-0963">Cytoplasm</keyword>
<evidence type="ECO:0000256" key="14">
    <source>
        <dbReference type="ARBA" id="ARBA00023004"/>
    </source>
</evidence>
<comment type="function">
    <text evidence="17">Member of the two-component regulatory system NreB/NreC involved in the control of dissimilatory nitrate/nitrite reduction in response to oxygen. NreB functions as a direct oxygen sensor histidine kinase which is autophosphorylated, in the absence of oxygen, probably at the conserved histidine residue, and transfers its phosphate group probably to a conserved aspartate residue of NreC. NreB/NreC activates the expression of the nitrate (narGHJI) and nitrite (nir) reductase operons, as well as the putative nitrate transporter gene narT.</text>
</comment>
<evidence type="ECO:0000256" key="8">
    <source>
        <dbReference type="ARBA" id="ARBA00022553"/>
    </source>
</evidence>
<protein>
    <recommendedName>
        <fullName evidence="5">Oxygen sensor histidine kinase NreB</fullName>
        <ecNumber evidence="4">2.7.13.3</ecNumber>
    </recommendedName>
    <alternativeName>
        <fullName evidence="18">Nitrogen regulation protein B</fullName>
    </alternativeName>
</protein>
<dbReference type="GO" id="GO:0051539">
    <property type="term" value="F:4 iron, 4 sulfur cluster binding"/>
    <property type="evidence" value="ECO:0007669"/>
    <property type="project" value="UniProtKB-KW"/>
</dbReference>
<keyword evidence="9" id="KW-0808">Transferase</keyword>
<evidence type="ECO:0000313" key="22">
    <source>
        <dbReference type="EMBL" id="NED94591.1"/>
    </source>
</evidence>
<dbReference type="PROSITE" id="PS50109">
    <property type="entry name" value="HIS_KIN"/>
    <property type="match status" value="1"/>
</dbReference>
<evidence type="ECO:0000259" key="21">
    <source>
        <dbReference type="PROSITE" id="PS50109"/>
    </source>
</evidence>
<name>A0A6N9YHQ7_9ACTN</name>
<keyword evidence="20" id="KW-0472">Membrane</keyword>
<keyword evidence="16" id="KW-0411">Iron-sulfur</keyword>
<dbReference type="Proteomes" id="UP000469185">
    <property type="component" value="Unassembled WGS sequence"/>
</dbReference>
<reference evidence="22 23" key="1">
    <citation type="submission" date="2020-02" db="EMBL/GenBank/DDBJ databases">
        <authorList>
            <person name="Li X.-J."/>
            <person name="Feng X.-M."/>
        </authorList>
    </citation>
    <scope>NUCLEOTIDE SEQUENCE [LARGE SCALE GENOMIC DNA]</scope>
    <source>
        <strain evidence="22 23">CGMCC 4.7225</strain>
    </source>
</reference>
<dbReference type="Pfam" id="PF23539">
    <property type="entry name" value="DUF7134"/>
    <property type="match status" value="1"/>
</dbReference>
<dbReference type="CDD" id="cd16917">
    <property type="entry name" value="HATPase_UhpB-NarQ-NarX-like"/>
    <property type="match status" value="1"/>
</dbReference>
<dbReference type="InterPro" id="IPR036890">
    <property type="entry name" value="HATPase_C_sf"/>
</dbReference>
<dbReference type="Gene3D" id="3.30.565.10">
    <property type="entry name" value="Histidine kinase-like ATPase, C-terminal domain"/>
    <property type="match status" value="1"/>
</dbReference>
<dbReference type="InterPro" id="IPR003594">
    <property type="entry name" value="HATPase_dom"/>
</dbReference>
<evidence type="ECO:0000313" key="23">
    <source>
        <dbReference type="Proteomes" id="UP000469185"/>
    </source>
</evidence>
<keyword evidence="20" id="KW-1133">Transmembrane helix</keyword>
<dbReference type="PRINTS" id="PR00344">
    <property type="entry name" value="BCTRLSENSOR"/>
</dbReference>
<gene>
    <name evidence="22" type="ORF">G1H11_04625</name>
</gene>
<dbReference type="SUPFAM" id="SSF55874">
    <property type="entry name" value="ATPase domain of HSP90 chaperone/DNA topoisomerase II/histidine kinase"/>
    <property type="match status" value="1"/>
</dbReference>
<keyword evidence="8" id="KW-0597">Phosphoprotein</keyword>
<keyword evidence="6" id="KW-0004">4Fe-4S</keyword>
<evidence type="ECO:0000256" key="9">
    <source>
        <dbReference type="ARBA" id="ARBA00022679"/>
    </source>
</evidence>
<dbReference type="Pfam" id="PF07730">
    <property type="entry name" value="HisKA_3"/>
    <property type="match status" value="1"/>
</dbReference>
<evidence type="ECO:0000256" key="12">
    <source>
        <dbReference type="ARBA" id="ARBA00022777"/>
    </source>
</evidence>
<keyword evidence="11" id="KW-0547">Nucleotide-binding</keyword>
<dbReference type="GO" id="GO:0005737">
    <property type="term" value="C:cytoplasm"/>
    <property type="evidence" value="ECO:0007669"/>
    <property type="project" value="UniProtKB-SubCell"/>
</dbReference>
<dbReference type="GO" id="GO:0046983">
    <property type="term" value="F:protein dimerization activity"/>
    <property type="evidence" value="ECO:0007669"/>
    <property type="project" value="InterPro"/>
</dbReference>
<dbReference type="Gene3D" id="1.20.5.1930">
    <property type="match status" value="1"/>
</dbReference>
<evidence type="ECO:0000256" key="1">
    <source>
        <dbReference type="ARBA" id="ARBA00000085"/>
    </source>
</evidence>
<dbReference type="InterPro" id="IPR050482">
    <property type="entry name" value="Sensor_HK_TwoCompSys"/>
</dbReference>
<comment type="caution">
    <text evidence="22">The sequence shown here is derived from an EMBL/GenBank/DDBJ whole genome shotgun (WGS) entry which is preliminary data.</text>
</comment>
<feature type="transmembrane region" description="Helical" evidence="20">
    <location>
        <begin position="124"/>
        <end position="141"/>
    </location>
</feature>
<evidence type="ECO:0000256" key="4">
    <source>
        <dbReference type="ARBA" id="ARBA00012438"/>
    </source>
</evidence>
<feature type="transmembrane region" description="Helical" evidence="20">
    <location>
        <begin position="191"/>
        <end position="210"/>
    </location>
</feature>
<evidence type="ECO:0000256" key="20">
    <source>
        <dbReference type="SAM" id="Phobius"/>
    </source>
</evidence>
<dbReference type="GO" id="GO:0046872">
    <property type="term" value="F:metal ion binding"/>
    <property type="evidence" value="ECO:0007669"/>
    <property type="project" value="UniProtKB-KW"/>
</dbReference>
<feature type="transmembrane region" description="Helical" evidence="20">
    <location>
        <begin position="101"/>
        <end position="118"/>
    </location>
</feature>
<feature type="domain" description="Histidine kinase" evidence="21">
    <location>
        <begin position="370"/>
        <end position="458"/>
    </location>
</feature>
<accession>A0A6N9YHQ7</accession>
<evidence type="ECO:0000256" key="10">
    <source>
        <dbReference type="ARBA" id="ARBA00022723"/>
    </source>
</evidence>
<dbReference type="EC" id="2.7.13.3" evidence="4"/>
<dbReference type="PANTHER" id="PTHR24421:SF10">
    <property type="entry name" value="NITRATE_NITRITE SENSOR PROTEIN NARQ"/>
    <property type="match status" value="1"/>
</dbReference>
<evidence type="ECO:0000256" key="2">
    <source>
        <dbReference type="ARBA" id="ARBA00001966"/>
    </source>
</evidence>
<keyword evidence="23" id="KW-1185">Reference proteome</keyword>
<dbReference type="RefSeq" id="WP_163816492.1">
    <property type="nucleotide sequence ID" value="NZ_JAAGOB010000002.1"/>
</dbReference>
<feature type="transmembrane region" description="Helical" evidence="20">
    <location>
        <begin position="50"/>
        <end position="75"/>
    </location>
</feature>
<dbReference type="InterPro" id="IPR011712">
    <property type="entry name" value="Sig_transdc_His_kin_sub3_dim/P"/>
</dbReference>
<dbReference type="AlphaFoldDB" id="A0A6N9YHQ7"/>
<evidence type="ECO:0000256" key="17">
    <source>
        <dbReference type="ARBA" id="ARBA00024827"/>
    </source>
</evidence>
<feature type="region of interest" description="Disordered" evidence="19">
    <location>
        <begin position="1"/>
        <end position="39"/>
    </location>
</feature>
<keyword evidence="20" id="KW-0812">Transmembrane</keyword>
<dbReference type="GO" id="GO:0000155">
    <property type="term" value="F:phosphorelay sensor kinase activity"/>
    <property type="evidence" value="ECO:0007669"/>
    <property type="project" value="InterPro"/>
</dbReference>
<proteinExistence type="predicted"/>
<dbReference type="InterPro" id="IPR055558">
    <property type="entry name" value="DUF7134"/>
</dbReference>
<dbReference type="EMBL" id="JAAGOB010000002">
    <property type="protein sequence ID" value="NED94591.1"/>
    <property type="molecule type" value="Genomic_DNA"/>
</dbReference>
<evidence type="ECO:0000256" key="5">
    <source>
        <dbReference type="ARBA" id="ARBA00017322"/>
    </source>
</evidence>
<sequence>MSALEVAPASDRSDAALGPRPDPADHSALFPSDARWRRPRPAPQQLRHDVWLAAAVVVGAVFATVLVNSMGAYIFDGAPSYAEQLAWGVGLTAPLAVRRRFPATVVVVVGAMFIASQVRENGDNLVPSIALFLAIYSLGAWGQDRVVARWVRIGVIVAMFAWLGISMAMSISGSTPEFPDAMGPLDPILAAALHGVVFNLLYFLSAYFFGNLAWESARRKHELEVQAGRLRRFQEENAKQAVISERVRIARDLHDVVAHHVSVMGVQAAAARRVFDVNPALANRSLESVEQTARTAISELRGLLGVLRADGVDHAGPSGSAGGAGHPSAPGLSQLPALVEETRSTGLQVNFAVFGDARAVPDAVALSAYRVVQEALTNTVKHAGATTADVRVRFLERALEVEVTDDGRGLRSAGKKAEGTGLGLVGMRERVAVHGGDLEATPRAGEGFRVRARFPLVGEQLEDAPSGQVAE</sequence>
<dbReference type="SMART" id="SM00387">
    <property type="entry name" value="HATPase_c"/>
    <property type="match status" value="1"/>
</dbReference>
<keyword evidence="15" id="KW-0902">Two-component regulatory system</keyword>
<keyword evidence="14" id="KW-0408">Iron</keyword>